<sequence length="645" mass="72555">MWPHLTVLTPSMTTLPLFCFLCQEGTNSTRHSGRLSVDDVKDTKIHSGPPKVLNQPATQGLIQNDIKRKLAPQQPHVHQVQTENRHLQSQCLEADNTGIMPRAKLVYKHRKLATHETKQYEQPICSVQQSHSDLNPLQRQSVVQYPTATTKMASSNIQPQLVSDHTIICIMPKDSQQILQVQDFLSDIGQFDWAKIKEHANSFCILPNGRQHGGACLHWHVRQLACRSLIGYPASCRRFSGLLTKHIFDGLAADVGEQVSPGVEGKRPPDAFKTASAQGLNLTQGMLRNSRKAVCLVSLEIFSKMIEDPNNHSLTNKAVVKIFSNEQSTIDEHQRANTRQQARITTREIKPSEVHQLFIFKDDTSIPQVQMHADCHNRMPMLKPCTAEEFKYLQQNQENNVSHHKNHGFSSSLNNPNPLSSQWSLEDHTISSSISHMETQPTLEINRDVVSSFVGTITPPSAVEDQKPIKDSQSLKNFQQNAINLGQLQNKQLDNKLQQVQETALQNNPLESAAQYQYIKNTNQDVQQQCIHMTINLNLQSEQCVVAAEKRIGTTYNYQHAKQNKASQRKTSHKGMSVRSTRKGKPARLHQPPCRSQFLHIKDKGACKKKENETQPRENPGSLTAPACATTTTLTTAKQALPAWY</sequence>
<feature type="region of interest" description="Disordered" evidence="1">
    <location>
        <begin position="559"/>
        <end position="591"/>
    </location>
</feature>
<proteinExistence type="predicted"/>
<dbReference type="EMBL" id="OB795338">
    <property type="protein sequence ID" value="CAD7432085.1"/>
    <property type="molecule type" value="Genomic_DNA"/>
</dbReference>
<feature type="region of interest" description="Disordered" evidence="1">
    <location>
        <begin position="605"/>
        <end position="626"/>
    </location>
</feature>
<evidence type="ECO:0000313" key="3">
    <source>
        <dbReference type="EMBL" id="CAD7432085.1"/>
    </source>
</evidence>
<evidence type="ECO:0000256" key="1">
    <source>
        <dbReference type="SAM" id="MobiDB-lite"/>
    </source>
</evidence>
<name>A0A7R9EDM4_9NEOP</name>
<feature type="chain" id="PRO_5031447615" evidence="2">
    <location>
        <begin position="20"/>
        <end position="645"/>
    </location>
</feature>
<gene>
    <name evidence="3" type="ORF">TMSB3V08_LOCUS8802</name>
</gene>
<feature type="compositionally biased region" description="Low complexity" evidence="1">
    <location>
        <begin position="410"/>
        <end position="421"/>
    </location>
</feature>
<organism evidence="3">
    <name type="scientific">Timema monikensis</name>
    <dbReference type="NCBI Taxonomy" id="170555"/>
    <lineage>
        <taxon>Eukaryota</taxon>
        <taxon>Metazoa</taxon>
        <taxon>Ecdysozoa</taxon>
        <taxon>Arthropoda</taxon>
        <taxon>Hexapoda</taxon>
        <taxon>Insecta</taxon>
        <taxon>Pterygota</taxon>
        <taxon>Neoptera</taxon>
        <taxon>Polyneoptera</taxon>
        <taxon>Phasmatodea</taxon>
        <taxon>Timematodea</taxon>
        <taxon>Timematoidea</taxon>
        <taxon>Timematidae</taxon>
        <taxon>Timema</taxon>
    </lineage>
</organism>
<feature type="compositionally biased region" description="Basic and acidic residues" evidence="1">
    <location>
        <begin position="605"/>
        <end position="616"/>
    </location>
</feature>
<feature type="signal peptide" evidence="2">
    <location>
        <begin position="1"/>
        <end position="19"/>
    </location>
</feature>
<protein>
    <submittedName>
        <fullName evidence="3">Uncharacterized protein</fullName>
    </submittedName>
</protein>
<dbReference type="AlphaFoldDB" id="A0A7R9EDM4"/>
<feature type="region of interest" description="Disordered" evidence="1">
    <location>
        <begin position="399"/>
        <end position="423"/>
    </location>
</feature>
<reference evidence="3" key="1">
    <citation type="submission" date="2020-11" db="EMBL/GenBank/DDBJ databases">
        <authorList>
            <person name="Tran Van P."/>
        </authorList>
    </citation>
    <scope>NUCLEOTIDE SEQUENCE</scope>
</reference>
<accession>A0A7R9EDM4</accession>
<keyword evidence="2" id="KW-0732">Signal</keyword>
<evidence type="ECO:0000256" key="2">
    <source>
        <dbReference type="SAM" id="SignalP"/>
    </source>
</evidence>